<evidence type="ECO:0000256" key="6">
    <source>
        <dbReference type="ARBA" id="ARBA00022679"/>
    </source>
</evidence>
<dbReference type="AlphaFoldDB" id="A0A0K2XBD7"/>
<dbReference type="GO" id="GO:0008713">
    <property type="term" value="F:ADP-heptose-lipopolysaccharide heptosyltransferase activity"/>
    <property type="evidence" value="ECO:0007669"/>
    <property type="project" value="TreeGrafter"/>
</dbReference>
<evidence type="ECO:0000256" key="12">
    <source>
        <dbReference type="ARBA" id="ARBA00044330"/>
    </source>
</evidence>
<keyword evidence="5 15" id="KW-0328">Glycosyltransferase</keyword>
<evidence type="ECO:0000256" key="8">
    <source>
        <dbReference type="ARBA" id="ARBA00023136"/>
    </source>
</evidence>
<evidence type="ECO:0000313" key="20">
    <source>
        <dbReference type="Proteomes" id="UP000043437"/>
    </source>
</evidence>
<keyword evidence="18" id="KW-1185">Reference proteome</keyword>
<keyword evidence="6 15" id="KW-0808">Transferase</keyword>
<evidence type="ECO:0000313" key="14">
    <source>
        <dbReference type="EMBL" id="CRF41359.1"/>
    </source>
</evidence>
<dbReference type="Pfam" id="PF01075">
    <property type="entry name" value="Glyco_transf_9"/>
    <property type="match status" value="1"/>
</dbReference>
<reference evidence="15" key="1">
    <citation type="submission" date="2014-12" db="EMBL/GenBank/DDBJ databases">
        <title>Whole genome sequences of four Staphylococcus schleiferi canine isolates.</title>
        <authorList>
            <person name="Misic A.M."/>
            <person name="Cain C."/>
            <person name="Morris D.O."/>
            <person name="Rankin S."/>
            <person name="Beiting D."/>
        </authorList>
    </citation>
    <scope>NUCLEOTIDE SEQUENCE</scope>
    <source>
        <strain evidence="14">ASB11</strain>
        <strain evidence="15">ASB13</strain>
        <strain evidence="17">ASB7</strain>
        <strain evidence="16">ASB9</strain>
    </source>
</reference>
<comment type="similarity">
    <text evidence="9">Belongs to the glycosyltransferase 9 family.</text>
</comment>
<dbReference type="GO" id="GO:0009244">
    <property type="term" value="P:lipopolysaccharide core region biosynthetic process"/>
    <property type="evidence" value="ECO:0007669"/>
    <property type="project" value="InterPro"/>
</dbReference>
<dbReference type="STRING" id="1578720.HAL011_11530"/>
<comment type="subcellular location">
    <subcellularLocation>
        <location evidence="1">Cell inner membrane</location>
        <topology evidence="1">Peripheral membrane protein</topology>
        <orientation evidence="1">Cytoplasmic side</orientation>
    </subcellularLocation>
</comment>
<dbReference type="Proteomes" id="UP000043437">
    <property type="component" value="Unassembled WGS sequence"/>
</dbReference>
<evidence type="ECO:0000256" key="7">
    <source>
        <dbReference type="ARBA" id="ARBA00022985"/>
    </source>
</evidence>
<proteinExistence type="inferred from homology"/>
<comment type="catalytic activity">
    <reaction evidence="13">
        <text>an alpha-Kdo-(2-&gt;4)-alpha-Kdo-(2-&gt;6)-lipid A + ADP-L-glycero-beta-D-manno-heptose = an L-alpha-D-Hep-(1-&gt;5)-[alpha-Kdo-(2-&gt;4)]-alpha-Kdo-(2-&gt;6)-lipid A + ADP + H(+)</text>
        <dbReference type="Rhea" id="RHEA:74067"/>
        <dbReference type="ChEBI" id="CHEBI:15378"/>
        <dbReference type="ChEBI" id="CHEBI:61506"/>
        <dbReference type="ChEBI" id="CHEBI:176431"/>
        <dbReference type="ChEBI" id="CHEBI:193068"/>
        <dbReference type="ChEBI" id="CHEBI:456216"/>
        <dbReference type="EC" id="2.4.99.23"/>
    </reaction>
</comment>
<evidence type="ECO:0000313" key="17">
    <source>
        <dbReference type="EMBL" id="CRF52978.1"/>
    </source>
</evidence>
<evidence type="ECO:0000256" key="3">
    <source>
        <dbReference type="ARBA" id="ARBA00022475"/>
    </source>
</evidence>
<dbReference type="Gene3D" id="3.40.50.2000">
    <property type="entry name" value="Glycogen Phosphorylase B"/>
    <property type="match status" value="2"/>
</dbReference>
<dbReference type="CDD" id="cd03789">
    <property type="entry name" value="GT9_LPS_heptosyltransferase"/>
    <property type="match status" value="1"/>
</dbReference>
<evidence type="ECO:0000313" key="15">
    <source>
        <dbReference type="EMBL" id="CRF42024.1"/>
    </source>
</evidence>
<keyword evidence="8" id="KW-0472">Membrane</keyword>
<protein>
    <recommendedName>
        <fullName evidence="11">Lipopolysaccharide heptosyltransferase 1</fullName>
        <ecNumber evidence="10">2.4.99.23</ecNumber>
    </recommendedName>
    <alternativeName>
        <fullName evidence="12">ADP-heptose:lipopolysaccharide heptosyltransferase I</fullName>
    </alternativeName>
</protein>
<organism evidence="15 21">
    <name type="scientific">Helicobacter ailurogastricus</name>
    <dbReference type="NCBI Taxonomy" id="1578720"/>
    <lineage>
        <taxon>Bacteria</taxon>
        <taxon>Pseudomonadati</taxon>
        <taxon>Campylobacterota</taxon>
        <taxon>Epsilonproteobacteria</taxon>
        <taxon>Campylobacterales</taxon>
        <taxon>Helicobacteraceae</taxon>
        <taxon>Helicobacter</taxon>
    </lineage>
</organism>
<evidence type="ECO:0000256" key="10">
    <source>
        <dbReference type="ARBA" id="ARBA00044041"/>
    </source>
</evidence>
<dbReference type="NCBIfam" id="TIGR02193">
    <property type="entry name" value="heptsyl_trn_I"/>
    <property type="match status" value="1"/>
</dbReference>
<reference evidence="19 20" key="2">
    <citation type="submission" date="2014-12" db="EMBL/GenBank/DDBJ databases">
        <authorList>
            <person name="Jaenicke S."/>
        </authorList>
    </citation>
    <scope>NUCLEOTIDE SEQUENCE [LARGE SCALE GENOMIC DNA]</scope>
</reference>
<dbReference type="RefSeq" id="WP_053940705.1">
    <property type="nucleotide sequence ID" value="NZ_BSWP01000001.1"/>
</dbReference>
<dbReference type="Proteomes" id="UP000041394">
    <property type="component" value="Unassembled WGS sequence"/>
</dbReference>
<accession>A0A0K2XBD7</accession>
<evidence type="ECO:0000313" key="16">
    <source>
        <dbReference type="EMBL" id="CRF43610.1"/>
    </source>
</evidence>
<dbReference type="InterPro" id="IPR002201">
    <property type="entry name" value="Glyco_trans_9"/>
</dbReference>
<evidence type="ECO:0000256" key="9">
    <source>
        <dbReference type="ARBA" id="ARBA00043995"/>
    </source>
</evidence>
<evidence type="ECO:0000256" key="11">
    <source>
        <dbReference type="ARBA" id="ARBA00044190"/>
    </source>
</evidence>
<evidence type="ECO:0000313" key="18">
    <source>
        <dbReference type="Proteomes" id="UP000038622"/>
    </source>
</evidence>
<evidence type="ECO:0000256" key="1">
    <source>
        <dbReference type="ARBA" id="ARBA00004515"/>
    </source>
</evidence>
<evidence type="ECO:0000256" key="4">
    <source>
        <dbReference type="ARBA" id="ARBA00022519"/>
    </source>
</evidence>
<evidence type="ECO:0000256" key="13">
    <source>
        <dbReference type="ARBA" id="ARBA00049201"/>
    </source>
</evidence>
<dbReference type="Proteomes" id="UP000045175">
    <property type="component" value="Unassembled WGS sequence"/>
</dbReference>
<dbReference type="PANTHER" id="PTHR30160:SF19">
    <property type="entry name" value="LIPOPOLYSACCHARIDE HEPTOSYLTRANSFERASE 1"/>
    <property type="match status" value="1"/>
</dbReference>
<dbReference type="InterPro" id="IPR011908">
    <property type="entry name" value="LipoPS_heptosylTferase-I"/>
</dbReference>
<evidence type="ECO:0000313" key="19">
    <source>
        <dbReference type="Proteomes" id="UP000041394"/>
    </source>
</evidence>
<dbReference type="GeneID" id="82132357"/>
<keyword evidence="3" id="KW-1003">Cell membrane</keyword>
<dbReference type="GO" id="GO:0005829">
    <property type="term" value="C:cytosol"/>
    <property type="evidence" value="ECO:0007669"/>
    <property type="project" value="TreeGrafter"/>
</dbReference>
<evidence type="ECO:0000256" key="5">
    <source>
        <dbReference type="ARBA" id="ARBA00022676"/>
    </source>
</evidence>
<keyword evidence="4" id="KW-0997">Cell inner membrane</keyword>
<comment type="pathway">
    <text evidence="2">Bacterial outer membrane biogenesis; LPS core biosynthesis.</text>
</comment>
<reference evidence="18" key="3">
    <citation type="submission" date="2014-12" db="EMBL/GenBank/DDBJ databases">
        <authorList>
            <person name="Smet A."/>
        </authorList>
    </citation>
    <scope>NUCLEOTIDE SEQUENCE [LARGE SCALE GENOMIC DNA]</scope>
</reference>
<keyword evidence="7" id="KW-0448">Lipopolysaccharide biosynthesis</keyword>
<evidence type="ECO:0000313" key="21">
    <source>
        <dbReference type="Proteomes" id="UP000045175"/>
    </source>
</evidence>
<dbReference type="EC" id="2.4.99.23" evidence="10"/>
<dbReference type="GO" id="GO:0005886">
    <property type="term" value="C:plasma membrane"/>
    <property type="evidence" value="ECO:0007669"/>
    <property type="project" value="UniProtKB-SubCell"/>
</dbReference>
<dbReference type="EMBL" id="CDMN01000005">
    <property type="protein sequence ID" value="CRF43610.1"/>
    <property type="molecule type" value="Genomic_DNA"/>
</dbReference>
<dbReference type="EMBL" id="CDMH01000006">
    <property type="protein sequence ID" value="CRF42024.1"/>
    <property type="molecule type" value="Genomic_DNA"/>
</dbReference>
<dbReference type="Proteomes" id="UP000038622">
    <property type="component" value="Unassembled WGS sequence"/>
</dbReference>
<sequence length="346" mass="38570">MKVAIIRLSALGDVVVSAVFLPFLKQRYKGVKIHWFVDENFAPILKDAPHIDVLHALPYKRTLRTKNPLKIWRFYSHLRSLGVFDLIIDMQGLLKSALIGLFLAKKKPKHFVGFDRHSIREKLASLFYTHKVSIPYGAHILERNACVLKGGFDLLLKIKEWENPLQERNLAFFCPNSPKLEPILNTPAPKVLFVLETSRAYKTYPLEGFKQVGLALKDCGLEILILSHAHLEQAQELYACLSPQVKAVLLPLLTLEEVKTLVAGVSVVVGGDTGVVHLAWALKTPSVTLYGNTPKARFELKGKHHIALAGNLQADFAKNGFSINDIPPLAIKEAVLEVLKGAQTLD</sequence>
<dbReference type="OrthoDB" id="9760688at2"/>
<gene>
    <name evidence="14" type="ORF">HAL011_11530</name>
    <name evidence="15" type="ORF">HAL013_01730</name>
    <name evidence="17" type="ORF">HAL07_14430</name>
    <name evidence="16" type="ORF">HAL09_01560</name>
</gene>
<dbReference type="SUPFAM" id="SSF53756">
    <property type="entry name" value="UDP-Glycosyltransferase/glycogen phosphorylase"/>
    <property type="match status" value="1"/>
</dbReference>
<dbReference type="InterPro" id="IPR051199">
    <property type="entry name" value="LPS_LOS_Heptosyltrfase"/>
</dbReference>
<dbReference type="PANTHER" id="PTHR30160">
    <property type="entry name" value="TETRAACYLDISACCHARIDE 4'-KINASE-RELATED"/>
    <property type="match status" value="1"/>
</dbReference>
<evidence type="ECO:0000256" key="2">
    <source>
        <dbReference type="ARBA" id="ARBA00004713"/>
    </source>
</evidence>
<dbReference type="EMBL" id="CDMG01000009">
    <property type="protein sequence ID" value="CRF52978.1"/>
    <property type="molecule type" value="Genomic_DNA"/>
</dbReference>
<dbReference type="EMBL" id="CDML01000038">
    <property type="protein sequence ID" value="CRF41359.1"/>
    <property type="molecule type" value="Genomic_DNA"/>
</dbReference>
<name>A0A0K2XBD7_9HELI</name>